<proteinExistence type="predicted"/>
<feature type="region of interest" description="Disordered" evidence="1">
    <location>
        <begin position="398"/>
        <end position="1188"/>
    </location>
</feature>
<sequence>GSQTWNVGNMQSSIPAYNTTMNTSFGGPELLPLSAQLQPQMSSQIRVDVSVQPSSGNDMGGITISSPRMSVNATAISAPVNSAHATANSSAANVTARSIANPVVVAEKVATPTYMLTQQALIGGARGVVPNISTKNNPAEGMERPQLANPSTTASQMGSVSVPAVLTSTSPPLLPSITVPRHQSISSTPGTVNEPVANVVTGLPPASNNTPIADANVQAVHTSPGGNGNASVIHTPIAAPQTESQAANTEVANTEAANEPVALVTVSTPLSIAEPTAIPVPLIPASGPAPPVASEAPTIPANTPTHTQTQAPIPATDSAARRIVPAPSLPVGTPVPVQVPVQEAPKVAAVSVSDADATSTSLPVSQQAVNTPEALGTSTGAIASTDASTELRIEASTIAPQPQPQPLTQAQSQEPNAHIQGQPQQQQPQQQQHPVQHSQQQVPPQPHQPRFYGQLPGVAVGRGRGVKTPSGSLVGSNDGGKVNYPASEKGTVASGLRVGTGSPVTTSAPVVERDGRGPPQELGRVPSHPASEYRPVSIAPFPTANVKVGSPPAHHSIKNSSGTPVHATPLGSHAPPPAMPKPMKRPYYKPISAAPGPGSGLNTRGVGGEQRNVQAHQHPHATHTLTQQLSQGEIHGPVDTNNGSGSLPTQQPPQPPQPKLPSQQQGPALHPRTPIAAASSPGRIHHHTQQQQLHPQQQPPPQHIQPQRQQSSGGPSPHGPSGSGEGEGKSLDSSGRNILKSQTSQPSAQPTSYLARPAPPPVGSSLAAMAPMNAVVHVSSNSLSNSTERDPQQQPQQQADEQQQLLLLQAQQQRSHAKGAPQQPPTGQSPAHHGGYRSMGSRQHSGHLPYNSQQHMGRPGSYPEQYPGPALAGKASPHERLSSDKNASGPKTPGAGPNAPKLAPTLNSNANSKGTPPGNAYTNNDPASRPPYSTQPLQRGSSGTNVPPTATTRGAGFAYDGGESVGASLSGGSSLTNLNTGSAGPGEPRRDSASSSGRVHPDAGKFFPQLSESELDNIPHQPLTHPVNGAQQQQTQGPPHVPHARSSQTQHANAAQAQAQKIVPSQQLQKQQLQQQHSMQYTMGMGTGPGSSRAQVGPGRRRSGTGTSPAYSKAQEQAMQQQQVHFHTNARGIQREYVSKGKRVIQDETHAGAPQMSGTKRSGPSAGRKHGATGGEQQGASKRARRCSYSENEFDTVDEDAEHHMTDRRPVFKRKRPSIIGHQPRSFFTQRDPEVTGGINVPGHYLKPTLFRAPDEEKKLKRMLKGASTDGRLEGKRMKMMMQKEGLGQVLEIENRVTETLNKLQESLDKMTSSMDSDGRNKNGINNTRVDVAVNRLKSLVEKNMAASKTVTGHTKDVAKLSEKLMNHEPTCKLLVKQYALGLSNL</sequence>
<feature type="compositionally biased region" description="Low complexity" evidence="1">
    <location>
        <begin position="1048"/>
        <end position="1076"/>
    </location>
</feature>
<feature type="compositionally biased region" description="Low complexity" evidence="1">
    <location>
        <begin position="704"/>
        <end position="715"/>
    </location>
</feature>
<feature type="compositionally biased region" description="Low complexity" evidence="1">
    <location>
        <begin position="422"/>
        <end position="442"/>
    </location>
</feature>
<evidence type="ECO:0000313" key="2">
    <source>
        <dbReference type="EMBL" id="KNC76629.1"/>
    </source>
</evidence>
<gene>
    <name evidence="2" type="ORF">SARC_10881</name>
</gene>
<organism evidence="2 3">
    <name type="scientific">Sphaeroforma arctica JP610</name>
    <dbReference type="NCBI Taxonomy" id="667725"/>
    <lineage>
        <taxon>Eukaryota</taxon>
        <taxon>Ichthyosporea</taxon>
        <taxon>Ichthyophonida</taxon>
        <taxon>Sphaeroforma</taxon>
    </lineage>
</organism>
<keyword evidence="3" id="KW-1185">Reference proteome</keyword>
<evidence type="ECO:0000313" key="3">
    <source>
        <dbReference type="Proteomes" id="UP000054560"/>
    </source>
</evidence>
<feature type="compositionally biased region" description="Low complexity" evidence="1">
    <location>
        <begin position="961"/>
        <end position="982"/>
    </location>
</feature>
<feature type="compositionally biased region" description="Low complexity" evidence="1">
    <location>
        <begin position="731"/>
        <end position="752"/>
    </location>
</feature>
<feature type="compositionally biased region" description="Low complexity" evidence="1">
    <location>
        <begin position="773"/>
        <end position="814"/>
    </location>
</feature>
<feature type="compositionally biased region" description="Polar residues" evidence="1">
    <location>
        <begin position="905"/>
        <end position="952"/>
    </location>
</feature>
<feature type="compositionally biased region" description="Basic and acidic residues" evidence="1">
    <location>
        <begin position="1133"/>
        <end position="1150"/>
    </location>
</feature>
<evidence type="ECO:0000256" key="1">
    <source>
        <dbReference type="SAM" id="MobiDB-lite"/>
    </source>
</evidence>
<feature type="compositionally biased region" description="Pro residues" evidence="1">
    <location>
        <begin position="650"/>
        <end position="659"/>
    </location>
</feature>
<dbReference type="GeneID" id="25911385"/>
<name>A0A0L0FIN1_9EUKA</name>
<dbReference type="RefSeq" id="XP_014150531.1">
    <property type="nucleotide sequence ID" value="XM_014295056.1"/>
</dbReference>
<dbReference type="Proteomes" id="UP000054560">
    <property type="component" value="Unassembled WGS sequence"/>
</dbReference>
<feature type="compositionally biased region" description="Polar residues" evidence="1">
    <location>
        <begin position="362"/>
        <end position="380"/>
    </location>
</feature>
<accession>A0A0L0FIN1</accession>
<feature type="region of interest" description="Disordered" evidence="1">
    <location>
        <begin position="359"/>
        <end position="380"/>
    </location>
</feature>
<dbReference type="EMBL" id="KQ243021">
    <property type="protein sequence ID" value="KNC76629.1"/>
    <property type="molecule type" value="Genomic_DNA"/>
</dbReference>
<protein>
    <submittedName>
        <fullName evidence="2">Uncharacterized protein</fullName>
    </submittedName>
</protein>
<feature type="compositionally biased region" description="Low complexity" evidence="1">
    <location>
        <begin position="1104"/>
        <end position="1123"/>
    </location>
</feature>
<feature type="non-terminal residue" evidence="2">
    <location>
        <position position="1"/>
    </location>
</feature>
<feature type="region of interest" description="Disordered" evidence="1">
    <location>
        <begin position="135"/>
        <end position="155"/>
    </location>
</feature>
<reference evidence="2 3" key="1">
    <citation type="submission" date="2011-02" db="EMBL/GenBank/DDBJ databases">
        <title>The Genome Sequence of Sphaeroforma arctica JP610.</title>
        <authorList>
            <consortium name="The Broad Institute Genome Sequencing Platform"/>
            <person name="Russ C."/>
            <person name="Cuomo C."/>
            <person name="Young S.K."/>
            <person name="Zeng Q."/>
            <person name="Gargeya S."/>
            <person name="Alvarado L."/>
            <person name="Berlin A."/>
            <person name="Chapman S.B."/>
            <person name="Chen Z."/>
            <person name="Freedman E."/>
            <person name="Gellesch M."/>
            <person name="Goldberg J."/>
            <person name="Griggs A."/>
            <person name="Gujja S."/>
            <person name="Heilman E."/>
            <person name="Heiman D."/>
            <person name="Howarth C."/>
            <person name="Mehta T."/>
            <person name="Neiman D."/>
            <person name="Pearson M."/>
            <person name="Roberts A."/>
            <person name="Saif S."/>
            <person name="Shea T."/>
            <person name="Shenoy N."/>
            <person name="Sisk P."/>
            <person name="Stolte C."/>
            <person name="Sykes S."/>
            <person name="White J."/>
            <person name="Yandava C."/>
            <person name="Burger G."/>
            <person name="Gray M.W."/>
            <person name="Holland P.W.H."/>
            <person name="King N."/>
            <person name="Lang F.B.F."/>
            <person name="Roger A.J."/>
            <person name="Ruiz-Trillo I."/>
            <person name="Haas B."/>
            <person name="Nusbaum C."/>
            <person name="Birren B."/>
        </authorList>
    </citation>
    <scope>NUCLEOTIDE SEQUENCE [LARGE SCALE GENOMIC DNA]</scope>
    <source>
        <strain evidence="2 3">JP610</strain>
    </source>
</reference>